<protein>
    <submittedName>
        <fullName evidence="1">Uncharacterized protein</fullName>
    </submittedName>
</protein>
<accession>A0A382Q088</accession>
<dbReference type="EMBL" id="UINC01110343">
    <property type="protein sequence ID" value="SVC77792.1"/>
    <property type="molecule type" value="Genomic_DNA"/>
</dbReference>
<gene>
    <name evidence="1" type="ORF">METZ01_LOCUS330646</name>
</gene>
<dbReference type="AlphaFoldDB" id="A0A382Q088"/>
<feature type="non-terminal residue" evidence="1">
    <location>
        <position position="86"/>
    </location>
</feature>
<sequence length="86" mass="9949">MAKLQSVDDLRDYAYRKLGAPKIEIQVDDTQAYDRIDDALQLFVERHFDGAEEKFISIEFTADDETNEYLTLDDDIVAVTRIYEPG</sequence>
<proteinExistence type="predicted"/>
<reference evidence="1" key="1">
    <citation type="submission" date="2018-05" db="EMBL/GenBank/DDBJ databases">
        <authorList>
            <person name="Lanie J.A."/>
            <person name="Ng W.-L."/>
            <person name="Kazmierczak K.M."/>
            <person name="Andrzejewski T.M."/>
            <person name="Davidsen T.M."/>
            <person name="Wayne K.J."/>
            <person name="Tettelin H."/>
            <person name="Glass J.I."/>
            <person name="Rusch D."/>
            <person name="Podicherti R."/>
            <person name="Tsui H.-C.T."/>
            <person name="Winkler M.E."/>
        </authorList>
    </citation>
    <scope>NUCLEOTIDE SEQUENCE</scope>
</reference>
<name>A0A382Q088_9ZZZZ</name>
<organism evidence="1">
    <name type="scientific">marine metagenome</name>
    <dbReference type="NCBI Taxonomy" id="408172"/>
    <lineage>
        <taxon>unclassified sequences</taxon>
        <taxon>metagenomes</taxon>
        <taxon>ecological metagenomes</taxon>
    </lineage>
</organism>
<evidence type="ECO:0000313" key="1">
    <source>
        <dbReference type="EMBL" id="SVC77792.1"/>
    </source>
</evidence>